<organism evidence="1 2">
    <name type="scientific">Linderina macrospora</name>
    <dbReference type="NCBI Taxonomy" id="4868"/>
    <lineage>
        <taxon>Eukaryota</taxon>
        <taxon>Fungi</taxon>
        <taxon>Fungi incertae sedis</taxon>
        <taxon>Zoopagomycota</taxon>
        <taxon>Kickxellomycotina</taxon>
        <taxon>Kickxellomycetes</taxon>
        <taxon>Kickxellales</taxon>
        <taxon>Kickxellaceae</taxon>
        <taxon>Linderina</taxon>
    </lineage>
</organism>
<proteinExistence type="predicted"/>
<keyword evidence="1" id="KW-0346">Stress response</keyword>
<evidence type="ECO:0000313" key="1">
    <source>
        <dbReference type="EMBL" id="KAJ1949309.1"/>
    </source>
</evidence>
<gene>
    <name evidence="1" type="primary">HSP31</name>
    <name evidence="1" type="ORF">FBU59_001200</name>
</gene>
<comment type="caution">
    <text evidence="1">The sequence shown here is derived from an EMBL/GenBank/DDBJ whole genome shotgun (WGS) entry which is preliminary data.</text>
</comment>
<evidence type="ECO:0000313" key="2">
    <source>
        <dbReference type="Proteomes" id="UP001150603"/>
    </source>
</evidence>
<accession>A0ACC1JEY9</accession>
<keyword evidence="2" id="KW-1185">Reference proteome</keyword>
<dbReference type="Proteomes" id="UP001150603">
    <property type="component" value="Unassembled WGS sequence"/>
</dbReference>
<protein>
    <submittedName>
        <fullName evidence="1">Plasma membrane heat shock protein</fullName>
        <ecNumber evidence="1">4.2.1.130</ecNumber>
    </submittedName>
</protein>
<reference evidence="1" key="1">
    <citation type="submission" date="2022-07" db="EMBL/GenBank/DDBJ databases">
        <title>Phylogenomic reconstructions and comparative analyses of Kickxellomycotina fungi.</title>
        <authorList>
            <person name="Reynolds N.K."/>
            <person name="Stajich J.E."/>
            <person name="Barry K."/>
            <person name="Grigoriev I.V."/>
            <person name="Crous P."/>
            <person name="Smith M.E."/>
        </authorList>
    </citation>
    <scope>NUCLEOTIDE SEQUENCE</scope>
    <source>
        <strain evidence="1">NRRL 5244</strain>
    </source>
</reference>
<sequence>MAPVPKRALIAVTSNHDAFYPNGDPSGLFYTEALHPYHVLTAAGFAVDLASETGTYGMDPHSIDKMFMDETDFAIYNNKDDEFNKKLANIHKASDLNPSDYGLFFASAGHATLFDYPTAAGLIDIAESVYERGGVVSAVCHGPIILPAIKDRKTGKPIIEGKRVTGFTTEGEIQMGLLETIKKNKLEMVEEGVARVGAEYFKPATPFEDFTIVDGRVVSGTNPASARSTAEKAVEVFSSL</sequence>
<keyword evidence="1" id="KW-0456">Lyase</keyword>
<dbReference type="EMBL" id="JANBPW010000489">
    <property type="protein sequence ID" value="KAJ1949309.1"/>
    <property type="molecule type" value="Genomic_DNA"/>
</dbReference>
<name>A0ACC1JEY9_9FUNG</name>
<dbReference type="EC" id="4.2.1.130" evidence="1"/>